<protein>
    <submittedName>
        <fullName evidence="1">Uncharacterized protein</fullName>
    </submittedName>
</protein>
<dbReference type="EMBL" id="JBHMAA010000011">
    <property type="protein sequence ID" value="MFB9949200.1"/>
    <property type="molecule type" value="Genomic_DNA"/>
</dbReference>
<proteinExistence type="predicted"/>
<reference evidence="1 2" key="1">
    <citation type="submission" date="2024-09" db="EMBL/GenBank/DDBJ databases">
        <authorList>
            <person name="Sun Q."/>
            <person name="Mori K."/>
        </authorList>
    </citation>
    <scope>NUCLEOTIDE SEQUENCE [LARGE SCALE GENOMIC DNA]</scope>
    <source>
        <strain evidence="1 2">TBRC 4938</strain>
    </source>
</reference>
<accession>A0ABV6AEZ7</accession>
<gene>
    <name evidence="1" type="ORF">ACFFP0_10095</name>
</gene>
<sequence length="569" mass="63279">MTVTSRQAAMPLPRPGEEVMKPLRLAAMQPSRLSGTRAFMNRMIRERWDISNLRFDVDGDAGGTVVYSIKAPGQEFSFIGFSRPPSRVARTGRIIGQAWDMMGTLIEGAATEADVETARVEIPKLYTGRATPNTLIWCRSNRSMRVFDQTLEALAEGRQPAVADLAKVCYLMRNTGLDGNGTFGTRSFPSLGAGHALGGVLEAQLLTAYLMREFSCDLVEHLAAIRSEKAVRLDPQLRRYIGVGNGSALGLIFFVHKHPRLIDAFLRARETAVAMARGLKLDPSDPRIARLIELLGQAIVFRRQDRMVYETFASSAEIAADLENMVEALEEFRGSGTVLGRKADYPLDILACEFEAECVPEAYETFLSLLIELVPQEADRLLEAIQAPDELNVSPAETAESLADLIRQEYRWALGTDMSGREAYKYVWYKSETAEEPRRGAREEVPDALDLGLDVCGGIQSLHADLGKVDGKLSIARFLMRHPQHRHMVARIQSLRGLGYHTPHANINAEEFVPIDLVRLMNVGFHGIDKTRDFLSRNLRGVLYHGAPTPDDLRSGYTGTWYYPAEPVL</sequence>
<dbReference type="Proteomes" id="UP001589692">
    <property type="component" value="Unassembled WGS sequence"/>
</dbReference>
<name>A0ABV6AEZ7_9HYPH</name>
<dbReference type="RefSeq" id="WP_377259891.1">
    <property type="nucleotide sequence ID" value="NZ_JBHMAA010000011.1"/>
</dbReference>
<keyword evidence="2" id="KW-1185">Reference proteome</keyword>
<comment type="caution">
    <text evidence="1">The sequence shown here is derived from an EMBL/GenBank/DDBJ whole genome shotgun (WGS) entry which is preliminary data.</text>
</comment>
<evidence type="ECO:0000313" key="2">
    <source>
        <dbReference type="Proteomes" id="UP001589692"/>
    </source>
</evidence>
<organism evidence="1 2">
    <name type="scientific">Rhizobium puerariae</name>
    <dbReference type="NCBI Taxonomy" id="1585791"/>
    <lineage>
        <taxon>Bacteria</taxon>
        <taxon>Pseudomonadati</taxon>
        <taxon>Pseudomonadota</taxon>
        <taxon>Alphaproteobacteria</taxon>
        <taxon>Hyphomicrobiales</taxon>
        <taxon>Rhizobiaceae</taxon>
        <taxon>Rhizobium/Agrobacterium group</taxon>
        <taxon>Rhizobium</taxon>
    </lineage>
</organism>
<evidence type="ECO:0000313" key="1">
    <source>
        <dbReference type="EMBL" id="MFB9949200.1"/>
    </source>
</evidence>